<evidence type="ECO:0000256" key="2">
    <source>
        <dbReference type="ARBA" id="ARBA00022741"/>
    </source>
</evidence>
<dbReference type="GO" id="GO:0005737">
    <property type="term" value="C:cytoplasm"/>
    <property type="evidence" value="ECO:0007669"/>
    <property type="project" value="UniProtKB-SubCell"/>
</dbReference>
<feature type="binding site" evidence="6">
    <location>
        <begin position="287"/>
        <end position="290"/>
    </location>
    <ligand>
        <name>ATP</name>
        <dbReference type="ChEBI" id="CHEBI:30616"/>
    </ligand>
</feature>
<dbReference type="GO" id="GO:0005524">
    <property type="term" value="F:ATP binding"/>
    <property type="evidence" value="ECO:0007669"/>
    <property type="project" value="UniProtKB-KW"/>
</dbReference>
<organism evidence="7 8">
    <name type="scientific">Spiroplasma citri</name>
    <dbReference type="NCBI Taxonomy" id="2133"/>
    <lineage>
        <taxon>Bacteria</taxon>
        <taxon>Bacillati</taxon>
        <taxon>Mycoplasmatota</taxon>
        <taxon>Mollicutes</taxon>
        <taxon>Entomoplasmatales</taxon>
        <taxon>Spiroplasmataceae</taxon>
        <taxon>Spiroplasma</taxon>
    </lineage>
</organism>
<dbReference type="CDD" id="cd10225">
    <property type="entry name" value="ASKHA_NBD_MreB-like"/>
    <property type="match status" value="1"/>
</dbReference>
<dbReference type="EMBL" id="CP096246">
    <property type="protein sequence ID" value="WFG96426.1"/>
    <property type="molecule type" value="Genomic_DNA"/>
</dbReference>
<keyword evidence="4 6" id="KW-0133">Cell shape</keyword>
<reference evidence="7 8" key="1">
    <citation type="submission" date="2022-04" db="EMBL/GenBank/DDBJ databases">
        <title>Whole genome of Spiroplasma citri.</title>
        <authorList>
            <person name="Khanchezar A."/>
            <person name="Izadpanah K."/>
            <person name="Taghavi M."/>
            <person name="Ghorbani A."/>
            <person name="Beven L."/>
        </authorList>
    </citation>
    <scope>NUCLEOTIDE SEQUENCE [LARGE SCALE GENOMIC DNA]</scope>
    <source>
        <strain evidence="7 8">D4</strain>
    </source>
</reference>
<keyword evidence="8" id="KW-1185">Reference proteome</keyword>
<feature type="binding site" evidence="6">
    <location>
        <begin position="207"/>
        <end position="210"/>
    </location>
    <ligand>
        <name>ATP</name>
        <dbReference type="ChEBI" id="CHEBI:30616"/>
    </ligand>
</feature>
<evidence type="ECO:0000256" key="1">
    <source>
        <dbReference type="ARBA" id="ARBA00022490"/>
    </source>
</evidence>
<proteinExistence type="inferred from homology"/>
<name>A0AAX3SZ16_SPICI</name>
<dbReference type="Gene3D" id="3.30.420.40">
    <property type="match status" value="3"/>
</dbReference>
<evidence type="ECO:0000256" key="4">
    <source>
        <dbReference type="ARBA" id="ARBA00022960"/>
    </source>
</evidence>
<evidence type="ECO:0000313" key="7">
    <source>
        <dbReference type="EMBL" id="WFG96426.1"/>
    </source>
</evidence>
<comment type="subcellular location">
    <subcellularLocation>
        <location evidence="6">Cytoplasm</location>
    </subcellularLocation>
    <text evidence="6">Membrane-associated.</text>
</comment>
<dbReference type="AlphaFoldDB" id="A0AAX3SZ16"/>
<evidence type="ECO:0000256" key="6">
    <source>
        <dbReference type="HAMAP-Rule" id="MF_02207"/>
    </source>
</evidence>
<dbReference type="PRINTS" id="PR01652">
    <property type="entry name" value="SHAPEPROTEIN"/>
</dbReference>
<accession>A0AAX3SZ16</accession>
<dbReference type="SUPFAM" id="SSF53067">
    <property type="entry name" value="Actin-like ATPase domain"/>
    <property type="match status" value="2"/>
</dbReference>
<evidence type="ECO:0000256" key="3">
    <source>
        <dbReference type="ARBA" id="ARBA00022840"/>
    </source>
</evidence>
<evidence type="ECO:0000313" key="8">
    <source>
        <dbReference type="Proteomes" id="UP001214629"/>
    </source>
</evidence>
<dbReference type="PANTHER" id="PTHR42749:SF1">
    <property type="entry name" value="CELL SHAPE-DETERMINING PROTEIN MREB"/>
    <property type="match status" value="1"/>
</dbReference>
<comment type="subunit">
    <text evidence="6">Forms polymers.</text>
</comment>
<feature type="binding site" evidence="6">
    <location>
        <begin position="159"/>
        <end position="161"/>
    </location>
    <ligand>
        <name>ATP</name>
        <dbReference type="ChEBI" id="CHEBI:30616"/>
    </ligand>
</feature>
<dbReference type="GO" id="GO:0008360">
    <property type="term" value="P:regulation of cell shape"/>
    <property type="evidence" value="ECO:0007669"/>
    <property type="project" value="UniProtKB-UniRule"/>
</dbReference>
<dbReference type="HAMAP" id="MF_02207">
    <property type="entry name" value="MreB"/>
    <property type="match status" value="1"/>
</dbReference>
<dbReference type="NCBIfam" id="NF010539">
    <property type="entry name" value="PRK13927.1"/>
    <property type="match status" value="1"/>
</dbReference>
<dbReference type="Proteomes" id="UP001214629">
    <property type="component" value="Chromosome"/>
</dbReference>
<comment type="similarity">
    <text evidence="5 6">Belongs to the FtsA/MreB family.</text>
</comment>
<comment type="function">
    <text evidence="6">Forms membrane-associated dynamic filaments that are essential for cell shape determination. Acts by regulating cell wall synthesis and cell elongation, and thus cell shape. A feedback loop between cell geometry and MreB localization may maintain elongated cell shape by targeting cell wall growth to regions of negative cell wall curvature.</text>
</comment>
<dbReference type="InterPro" id="IPR043129">
    <property type="entry name" value="ATPase_NBD"/>
</dbReference>
<dbReference type="Pfam" id="PF06723">
    <property type="entry name" value="MreB_Mbl"/>
    <property type="match status" value="1"/>
</dbReference>
<dbReference type="InterPro" id="IPR004753">
    <property type="entry name" value="MreB"/>
</dbReference>
<dbReference type="RefSeq" id="WP_277938743.1">
    <property type="nucleotide sequence ID" value="NZ_CP096246.1"/>
</dbReference>
<keyword evidence="2 6" id="KW-0547">Nucleotide-binding</keyword>
<dbReference type="GO" id="GO:0000902">
    <property type="term" value="P:cell morphogenesis"/>
    <property type="evidence" value="ECO:0007669"/>
    <property type="project" value="InterPro"/>
</dbReference>
<gene>
    <name evidence="6" type="primary">mreB</name>
    <name evidence="7" type="ORF">M0C40_10225</name>
</gene>
<keyword evidence="1 6" id="KW-0963">Cytoplasm</keyword>
<protein>
    <recommendedName>
        <fullName evidence="6">Cell shape-determining protein MreB</fullName>
    </recommendedName>
</protein>
<evidence type="ECO:0000256" key="5">
    <source>
        <dbReference type="ARBA" id="ARBA00023458"/>
    </source>
</evidence>
<feature type="binding site" evidence="6">
    <location>
        <begin position="15"/>
        <end position="17"/>
    </location>
    <ligand>
        <name>ATP</name>
        <dbReference type="ChEBI" id="CHEBI:30616"/>
    </ligand>
</feature>
<keyword evidence="3 6" id="KW-0067">ATP-binding</keyword>
<dbReference type="PANTHER" id="PTHR42749">
    <property type="entry name" value="CELL SHAPE-DETERMINING PROTEIN MREB"/>
    <property type="match status" value="1"/>
</dbReference>
<dbReference type="InterPro" id="IPR056546">
    <property type="entry name" value="MreB_MamK-like"/>
</dbReference>
<sequence length="359" mass="39526">MRPETRPFISLDLGTANVLAYVSGQGIVYNEPSLMAYNNKTNSLIALGKAAYDMVGKTHGDIRMVTPLVDGVIADMEAAQDLLKHIFSRMKMMNIWKNAIVLLACPSGVTELEREALKNVAKEMGAELVIIEEEAKMAALGAGINIELPQGHLIIDIGGGTTDLAIISSGDIVVSRSIKVAGSHFDDDIRKYIRSEYNIAIGQKTAEDVKKFIGSLVKYHNERSMQIYGRDIVSGLPKEAKISSEEIRNVLLNAFSKITDLIIELLENTPPELAGDIMRNGITVCGGGALIRNIDKYFFDIFQLPTKIASDSLNCVIEGTKIFEKTIKKNIENGLYNFQEKGLLSTLGKKKNKLKQKKY</sequence>